<proteinExistence type="predicted"/>
<sequence length="100" mass="11029">MKPEVNKDSPNTDGINPDATSLILGQEFSVYTTQVKYGIDRIICTLPRLYQVFMFSAGGTAVGTGLNTKKGSTIGTSINEDLNTLLLALKIHEEKEYKRF</sequence>
<organism evidence="1 2">
    <name type="scientific">Smallanthus sonchifolius</name>
    <dbReference type="NCBI Taxonomy" id="185202"/>
    <lineage>
        <taxon>Eukaryota</taxon>
        <taxon>Viridiplantae</taxon>
        <taxon>Streptophyta</taxon>
        <taxon>Embryophyta</taxon>
        <taxon>Tracheophyta</taxon>
        <taxon>Spermatophyta</taxon>
        <taxon>Magnoliopsida</taxon>
        <taxon>eudicotyledons</taxon>
        <taxon>Gunneridae</taxon>
        <taxon>Pentapetalae</taxon>
        <taxon>asterids</taxon>
        <taxon>campanulids</taxon>
        <taxon>Asterales</taxon>
        <taxon>Asteraceae</taxon>
        <taxon>Asteroideae</taxon>
        <taxon>Heliantheae alliance</taxon>
        <taxon>Millerieae</taxon>
        <taxon>Smallanthus</taxon>
    </lineage>
</organism>
<accession>A0ACB8YFD1</accession>
<keyword evidence="2" id="KW-1185">Reference proteome</keyword>
<dbReference type="EMBL" id="CM042045">
    <property type="protein sequence ID" value="KAI3683725.1"/>
    <property type="molecule type" value="Genomic_DNA"/>
</dbReference>
<reference evidence="2" key="1">
    <citation type="journal article" date="2022" name="Mol. Ecol. Resour.">
        <title>The genomes of chicory, endive, great burdock and yacon provide insights into Asteraceae palaeo-polyploidization history and plant inulin production.</title>
        <authorList>
            <person name="Fan W."/>
            <person name="Wang S."/>
            <person name="Wang H."/>
            <person name="Wang A."/>
            <person name="Jiang F."/>
            <person name="Liu H."/>
            <person name="Zhao H."/>
            <person name="Xu D."/>
            <person name="Zhang Y."/>
        </authorList>
    </citation>
    <scope>NUCLEOTIDE SEQUENCE [LARGE SCALE GENOMIC DNA]</scope>
    <source>
        <strain evidence="2">cv. Yunnan</strain>
    </source>
</reference>
<name>A0ACB8YFD1_9ASTR</name>
<reference evidence="1 2" key="2">
    <citation type="journal article" date="2022" name="Mol. Ecol. Resour.">
        <title>The genomes of chicory, endive, great burdock and yacon provide insights into Asteraceae paleo-polyploidization history and plant inulin production.</title>
        <authorList>
            <person name="Fan W."/>
            <person name="Wang S."/>
            <person name="Wang H."/>
            <person name="Wang A."/>
            <person name="Jiang F."/>
            <person name="Liu H."/>
            <person name="Zhao H."/>
            <person name="Xu D."/>
            <person name="Zhang Y."/>
        </authorList>
    </citation>
    <scope>NUCLEOTIDE SEQUENCE [LARGE SCALE GENOMIC DNA]</scope>
    <source>
        <strain evidence="2">cv. Yunnan</strain>
        <tissue evidence="1">Leaves</tissue>
    </source>
</reference>
<gene>
    <name evidence="1" type="ORF">L1987_84239</name>
</gene>
<dbReference type="Proteomes" id="UP001056120">
    <property type="component" value="Linkage Group LG28"/>
</dbReference>
<evidence type="ECO:0000313" key="2">
    <source>
        <dbReference type="Proteomes" id="UP001056120"/>
    </source>
</evidence>
<comment type="caution">
    <text evidence="1">The sequence shown here is derived from an EMBL/GenBank/DDBJ whole genome shotgun (WGS) entry which is preliminary data.</text>
</comment>
<protein>
    <submittedName>
        <fullName evidence="1">Uncharacterized protein</fullName>
    </submittedName>
</protein>
<evidence type="ECO:0000313" key="1">
    <source>
        <dbReference type="EMBL" id="KAI3683725.1"/>
    </source>
</evidence>